<dbReference type="PANTHER" id="PTHR14969">
    <property type="entry name" value="SPHINGOSINE-1-PHOSPHATE PHOSPHOHYDROLASE"/>
    <property type="match status" value="1"/>
</dbReference>
<feature type="transmembrane region" description="Helical" evidence="1">
    <location>
        <begin position="12"/>
        <end position="37"/>
    </location>
</feature>
<feature type="transmembrane region" description="Helical" evidence="1">
    <location>
        <begin position="158"/>
        <end position="177"/>
    </location>
</feature>
<dbReference type="AlphaFoldDB" id="A0A8J3XD40"/>
<keyword evidence="1" id="KW-1133">Transmembrane helix</keyword>
<dbReference type="SUPFAM" id="SSF48317">
    <property type="entry name" value="Acid phosphatase/Vanadium-dependent haloperoxidase"/>
    <property type="match status" value="1"/>
</dbReference>
<accession>A0A8J3XD40</accession>
<protein>
    <recommendedName>
        <fullName evidence="2">Phosphatidic acid phosphatase type 2/haloperoxidase domain-containing protein</fullName>
    </recommendedName>
</protein>
<reference evidence="3 4" key="1">
    <citation type="submission" date="2021-01" db="EMBL/GenBank/DDBJ databases">
        <title>Whole genome shotgun sequence of Planotetraspora phitsanulokensis NBRC 104273.</title>
        <authorList>
            <person name="Komaki H."/>
            <person name="Tamura T."/>
        </authorList>
    </citation>
    <scope>NUCLEOTIDE SEQUENCE [LARGE SCALE GENOMIC DNA]</scope>
    <source>
        <strain evidence="3 4">NBRC 104273</strain>
    </source>
</reference>
<evidence type="ECO:0000256" key="1">
    <source>
        <dbReference type="SAM" id="Phobius"/>
    </source>
</evidence>
<organism evidence="3 4">
    <name type="scientific">Planotetraspora phitsanulokensis</name>
    <dbReference type="NCBI Taxonomy" id="575192"/>
    <lineage>
        <taxon>Bacteria</taxon>
        <taxon>Bacillati</taxon>
        <taxon>Actinomycetota</taxon>
        <taxon>Actinomycetes</taxon>
        <taxon>Streptosporangiales</taxon>
        <taxon>Streptosporangiaceae</taxon>
        <taxon>Planotetraspora</taxon>
    </lineage>
</organism>
<dbReference type="SMART" id="SM00014">
    <property type="entry name" value="acidPPc"/>
    <property type="match status" value="1"/>
</dbReference>
<dbReference type="PANTHER" id="PTHR14969:SF13">
    <property type="entry name" value="AT30094P"/>
    <property type="match status" value="1"/>
</dbReference>
<dbReference type="PROSITE" id="PS51257">
    <property type="entry name" value="PROKAR_LIPOPROTEIN"/>
    <property type="match status" value="1"/>
</dbReference>
<sequence>MKDLARRRTQPEIQIIVGCVFLLVATAMGFLACSTGWTTQDMRISTDIQALRMPWLTGAALVLNLACDTVGGIIILVVLTTALMLTGRRVDAVRSLVVVVAGWGISTILKIVVARPRPANPHALLGKLGDSSFPSGHVALTLSLVIALALLIRRRWMIVVGAVVVLAQMFARVYLGAHYLSDTVGSLIAAPAAIAIALALVRTRALAGQRVDPARRAPACELPSVDRTGQDPIAE</sequence>
<feature type="transmembrane region" description="Helical" evidence="1">
    <location>
        <begin position="133"/>
        <end position="151"/>
    </location>
</feature>
<evidence type="ECO:0000313" key="4">
    <source>
        <dbReference type="Proteomes" id="UP000622547"/>
    </source>
</evidence>
<dbReference type="RefSeq" id="WP_204071781.1">
    <property type="nucleotide sequence ID" value="NZ_BAABHI010000012.1"/>
</dbReference>
<comment type="caution">
    <text evidence="3">The sequence shown here is derived from an EMBL/GenBank/DDBJ whole genome shotgun (WGS) entry which is preliminary data.</text>
</comment>
<keyword evidence="4" id="KW-1185">Reference proteome</keyword>
<dbReference type="CDD" id="cd03392">
    <property type="entry name" value="PAP2_like_2"/>
    <property type="match status" value="1"/>
</dbReference>
<evidence type="ECO:0000313" key="3">
    <source>
        <dbReference type="EMBL" id="GII36079.1"/>
    </source>
</evidence>
<feature type="transmembrane region" description="Helical" evidence="1">
    <location>
        <begin position="57"/>
        <end position="85"/>
    </location>
</feature>
<keyword evidence="1" id="KW-0812">Transmembrane</keyword>
<dbReference type="Proteomes" id="UP000622547">
    <property type="component" value="Unassembled WGS sequence"/>
</dbReference>
<dbReference type="Pfam" id="PF01569">
    <property type="entry name" value="PAP2"/>
    <property type="match status" value="1"/>
</dbReference>
<feature type="transmembrane region" description="Helical" evidence="1">
    <location>
        <begin position="92"/>
        <end position="113"/>
    </location>
</feature>
<feature type="domain" description="Phosphatidic acid phosphatase type 2/haloperoxidase" evidence="2">
    <location>
        <begin position="92"/>
        <end position="198"/>
    </location>
</feature>
<name>A0A8J3XD40_9ACTN</name>
<dbReference type="InterPro" id="IPR036938">
    <property type="entry name" value="PAP2/HPO_sf"/>
</dbReference>
<proteinExistence type="predicted"/>
<dbReference type="Gene3D" id="1.20.144.10">
    <property type="entry name" value="Phosphatidic acid phosphatase type 2/haloperoxidase"/>
    <property type="match status" value="2"/>
</dbReference>
<dbReference type="InterPro" id="IPR000326">
    <property type="entry name" value="PAP2/HPO"/>
</dbReference>
<keyword evidence="1" id="KW-0472">Membrane</keyword>
<dbReference type="EMBL" id="BOOP01000003">
    <property type="protein sequence ID" value="GII36079.1"/>
    <property type="molecule type" value="Genomic_DNA"/>
</dbReference>
<feature type="transmembrane region" description="Helical" evidence="1">
    <location>
        <begin position="183"/>
        <end position="201"/>
    </location>
</feature>
<gene>
    <name evidence="3" type="ORF">Pph01_10820</name>
</gene>
<evidence type="ECO:0000259" key="2">
    <source>
        <dbReference type="SMART" id="SM00014"/>
    </source>
</evidence>